<evidence type="ECO:0000313" key="3">
    <source>
        <dbReference type="Proteomes" id="UP000567179"/>
    </source>
</evidence>
<protein>
    <submittedName>
        <fullName evidence="2">Uncharacterized protein</fullName>
    </submittedName>
</protein>
<comment type="caution">
    <text evidence="2">The sequence shown here is derived from an EMBL/GenBank/DDBJ whole genome shotgun (WGS) entry which is preliminary data.</text>
</comment>
<proteinExistence type="predicted"/>
<keyword evidence="3" id="KW-1185">Reference proteome</keyword>
<dbReference type="AlphaFoldDB" id="A0A8H5ERW0"/>
<accession>A0A8H5ERW0</accession>
<reference evidence="2 3" key="1">
    <citation type="journal article" date="2020" name="ISME J.">
        <title>Uncovering the hidden diversity of litter-decomposition mechanisms in mushroom-forming fungi.</title>
        <authorList>
            <person name="Floudas D."/>
            <person name="Bentzer J."/>
            <person name="Ahren D."/>
            <person name="Johansson T."/>
            <person name="Persson P."/>
            <person name="Tunlid A."/>
        </authorList>
    </citation>
    <scope>NUCLEOTIDE SEQUENCE [LARGE SCALE GENOMIC DNA]</scope>
    <source>
        <strain evidence="2 3">CBS 101986</strain>
    </source>
</reference>
<sequence>MTLPGKPTPTRSGLTRWAFLKSRHVKLVVDAGQDDLICCELKHKTTCHSEHIGFDRHGRRVADVDVSPQKGCVLGRHALNLTGGFRGGSSTAIRIQPLLQACKGVHTRLSASNGLHAADIIYSQRPLSSPTTRSNSSLSFHHLTAHLPPPFSNQTSPSPPVANGGDLRNFHYDFNSFSPRSTISVVSPFPGPGTPSFDDSKRTRERVTH</sequence>
<name>A0A8H5ERW0_9AGAR</name>
<dbReference type="EMBL" id="JAACJJ010000058">
    <property type="protein sequence ID" value="KAF5309838.1"/>
    <property type="molecule type" value="Genomic_DNA"/>
</dbReference>
<feature type="region of interest" description="Disordered" evidence="1">
    <location>
        <begin position="183"/>
        <end position="209"/>
    </location>
</feature>
<evidence type="ECO:0000313" key="2">
    <source>
        <dbReference type="EMBL" id="KAF5309838.1"/>
    </source>
</evidence>
<dbReference type="Proteomes" id="UP000567179">
    <property type="component" value="Unassembled WGS sequence"/>
</dbReference>
<organism evidence="2 3">
    <name type="scientific">Psilocybe cf. subviscida</name>
    <dbReference type="NCBI Taxonomy" id="2480587"/>
    <lineage>
        <taxon>Eukaryota</taxon>
        <taxon>Fungi</taxon>
        <taxon>Dikarya</taxon>
        <taxon>Basidiomycota</taxon>
        <taxon>Agaricomycotina</taxon>
        <taxon>Agaricomycetes</taxon>
        <taxon>Agaricomycetidae</taxon>
        <taxon>Agaricales</taxon>
        <taxon>Agaricineae</taxon>
        <taxon>Strophariaceae</taxon>
        <taxon>Psilocybe</taxon>
    </lineage>
</organism>
<feature type="compositionally biased region" description="Basic and acidic residues" evidence="1">
    <location>
        <begin position="198"/>
        <end position="209"/>
    </location>
</feature>
<feature type="region of interest" description="Disordered" evidence="1">
    <location>
        <begin position="145"/>
        <end position="165"/>
    </location>
</feature>
<evidence type="ECO:0000256" key="1">
    <source>
        <dbReference type="SAM" id="MobiDB-lite"/>
    </source>
</evidence>
<gene>
    <name evidence="2" type="ORF">D9619_010524</name>
</gene>